<keyword evidence="2" id="KW-1185">Reference proteome</keyword>
<name>A0A6A6V5Z5_9PLEO</name>
<protein>
    <submittedName>
        <fullName evidence="1">Uncharacterized protein</fullName>
    </submittedName>
</protein>
<proteinExistence type="predicted"/>
<dbReference type="EMBL" id="MU006586">
    <property type="protein sequence ID" value="KAF2744741.1"/>
    <property type="molecule type" value="Genomic_DNA"/>
</dbReference>
<dbReference type="AlphaFoldDB" id="A0A6A6V5Z5"/>
<dbReference type="Proteomes" id="UP000799440">
    <property type="component" value="Unassembled WGS sequence"/>
</dbReference>
<evidence type="ECO:0000313" key="2">
    <source>
        <dbReference type="Proteomes" id="UP000799440"/>
    </source>
</evidence>
<organism evidence="1 2">
    <name type="scientific">Sporormia fimetaria CBS 119925</name>
    <dbReference type="NCBI Taxonomy" id="1340428"/>
    <lineage>
        <taxon>Eukaryota</taxon>
        <taxon>Fungi</taxon>
        <taxon>Dikarya</taxon>
        <taxon>Ascomycota</taxon>
        <taxon>Pezizomycotina</taxon>
        <taxon>Dothideomycetes</taxon>
        <taxon>Pleosporomycetidae</taxon>
        <taxon>Pleosporales</taxon>
        <taxon>Sporormiaceae</taxon>
        <taxon>Sporormia</taxon>
    </lineage>
</organism>
<sequence>MAVSIRITVPQDTRLSLKAPNRTLIQHTPPTQPMSPAESTSCAALTPDMQQCPLPVQQDSYTWCNAHFSELKNLSYRWRRAQKEAESIQVVNPDTAKEVTMKLRLAVELRRQIKKRFCTRGEDTADFLAWLLRLERDIRGAADAVLMGNLTRNPIPATPGGGDTPCPGLEKIMIFMSPLDPRVPIESLQGMSDDGTILVLKHFYVDLCQEAIQHLYTIVPDLYDGPPHPGVLKSTAPDRGTDIVRAWFRIVVLNDSDADTLAHATRARGIDEYLHGCHASELEMYCDFFENAWRPHAVKHLRAAICAQTLAGAHVKSVRLLGGNVPSTSAGFMMGKPSWDILYRWFPTLLTQSTLATICANFDEYLTICQLLMLGLYREHWFDRQSLLLQCTTGVYLGFIPSKSEDMSAIVGTKQEGAKFVETEARNYICGQMAMSDPLTEDFLNELRKRTERLHVVMYEGTNPNATVCPSGKDVFIRRRRTAGSIEDLKDASWSVECTLEDVKNDLRLRKSSTYDPIVVDSWEFIIIDREPGLPFQLFDIIQDVLLMLTGDPTPRQIARRVIGDVIPSPVQDIYLNEMSIDSSKAMYLRSTRDVQYEGNRQRCFNPDQRVVLAQKANMAAIGQSKTANRFIRRVVEDMERCGLISLAKEYEEPQVKPVVVQGTDGALDLYFPYPQGGISSGDLSPRLTLPSKDCLLHFAQNFKDANPSAIMAKGSIQTHYCAWPMPPVRRQGQKKLNFATYEGHIYQWNVLPFDTALSQNAWQYILSHYFNSKFPFVMFYLTTFVVCAKNEEDIERVTATLLDETDKRGWRISLPDASGWSTSVDELKLGEMFNGTQPV</sequence>
<dbReference type="InterPro" id="IPR043502">
    <property type="entry name" value="DNA/RNA_pol_sf"/>
</dbReference>
<accession>A0A6A6V5Z5</accession>
<dbReference type="OrthoDB" id="4732550at2759"/>
<gene>
    <name evidence="1" type="ORF">M011DRAFT_496021</name>
</gene>
<evidence type="ECO:0000313" key="1">
    <source>
        <dbReference type="EMBL" id="KAF2744741.1"/>
    </source>
</evidence>
<reference evidence="1" key="1">
    <citation type="journal article" date="2020" name="Stud. Mycol.">
        <title>101 Dothideomycetes genomes: a test case for predicting lifestyles and emergence of pathogens.</title>
        <authorList>
            <person name="Haridas S."/>
            <person name="Albert R."/>
            <person name="Binder M."/>
            <person name="Bloem J."/>
            <person name="Labutti K."/>
            <person name="Salamov A."/>
            <person name="Andreopoulos B."/>
            <person name="Baker S."/>
            <person name="Barry K."/>
            <person name="Bills G."/>
            <person name="Bluhm B."/>
            <person name="Cannon C."/>
            <person name="Castanera R."/>
            <person name="Culley D."/>
            <person name="Daum C."/>
            <person name="Ezra D."/>
            <person name="Gonzalez J."/>
            <person name="Henrissat B."/>
            <person name="Kuo A."/>
            <person name="Liang C."/>
            <person name="Lipzen A."/>
            <person name="Lutzoni F."/>
            <person name="Magnuson J."/>
            <person name="Mondo S."/>
            <person name="Nolan M."/>
            <person name="Ohm R."/>
            <person name="Pangilinan J."/>
            <person name="Park H.-J."/>
            <person name="Ramirez L."/>
            <person name="Alfaro M."/>
            <person name="Sun H."/>
            <person name="Tritt A."/>
            <person name="Yoshinaga Y."/>
            <person name="Zwiers L.-H."/>
            <person name="Turgeon B."/>
            <person name="Goodwin S."/>
            <person name="Spatafora J."/>
            <person name="Crous P."/>
            <person name="Grigoriev I."/>
        </authorList>
    </citation>
    <scope>NUCLEOTIDE SEQUENCE</scope>
    <source>
        <strain evidence="1">CBS 119925</strain>
    </source>
</reference>
<dbReference type="SUPFAM" id="SSF56672">
    <property type="entry name" value="DNA/RNA polymerases"/>
    <property type="match status" value="1"/>
</dbReference>